<evidence type="ECO:0000313" key="1">
    <source>
        <dbReference type="EMBL" id="PSV96567.1"/>
    </source>
</evidence>
<dbReference type="Proteomes" id="UP000241954">
    <property type="component" value="Unassembled WGS sequence"/>
</dbReference>
<dbReference type="CDD" id="cd09030">
    <property type="entry name" value="DUF1425"/>
    <property type="match status" value="1"/>
</dbReference>
<organism evidence="1 2">
    <name type="scientific">Photobacterium iliopiscarium</name>
    <dbReference type="NCBI Taxonomy" id="56192"/>
    <lineage>
        <taxon>Bacteria</taxon>
        <taxon>Pseudomonadati</taxon>
        <taxon>Pseudomonadota</taxon>
        <taxon>Gammaproteobacteria</taxon>
        <taxon>Vibrionales</taxon>
        <taxon>Vibrionaceae</taxon>
        <taxon>Photobacterium</taxon>
    </lineage>
</organism>
<name>A0A2T3MK73_9GAMM</name>
<dbReference type="InterPro" id="IPR038483">
    <property type="entry name" value="YcfL-like_sf"/>
</dbReference>
<dbReference type="Pfam" id="PF07233">
    <property type="entry name" value="DUF1425"/>
    <property type="match status" value="1"/>
</dbReference>
<proteinExistence type="predicted"/>
<dbReference type="PROSITE" id="PS51257">
    <property type="entry name" value="PROKAR_LIPOPROTEIN"/>
    <property type="match status" value="1"/>
</dbReference>
<dbReference type="STRING" id="56192.UB38_02035"/>
<dbReference type="EMBL" id="PYLW01000011">
    <property type="protein sequence ID" value="PSV96567.1"/>
    <property type="molecule type" value="Genomic_DNA"/>
</dbReference>
<dbReference type="AlphaFoldDB" id="A0A2T3MK73"/>
<dbReference type="InterPro" id="IPR010824">
    <property type="entry name" value="DUF1425"/>
</dbReference>
<dbReference type="Gene3D" id="2.60.40.3230">
    <property type="match status" value="1"/>
</dbReference>
<reference evidence="1 2" key="1">
    <citation type="submission" date="2018-01" db="EMBL/GenBank/DDBJ databases">
        <title>Whole genome sequencing of Histamine producing bacteria.</title>
        <authorList>
            <person name="Butler K."/>
        </authorList>
    </citation>
    <scope>NUCLEOTIDE SEQUENCE [LARGE SCALE GENOMIC DNA]</scope>
    <source>
        <strain evidence="1 2">NCIMB 13481</strain>
    </source>
</reference>
<protein>
    <submittedName>
        <fullName evidence="1">DUF1425 domain-containing protein</fullName>
    </submittedName>
</protein>
<evidence type="ECO:0000313" key="2">
    <source>
        <dbReference type="Proteomes" id="UP000241954"/>
    </source>
</evidence>
<accession>A0A2T3MK73</accession>
<sequence length="131" mass="14614">MRYISILTILLVTLLTGCSGVTMSGIRLEESNHNVVIGNTVLANKLQFSHSNTEQRGGYLHASVEVMNKTDATISLSYRFYWYDAKGLEINHLPSTFSTLTMTRNQVSLLQALAPSIMATQYRIAVRDTNN</sequence>
<gene>
    <name evidence="1" type="ORF">C9I88_11515</name>
</gene>
<comment type="caution">
    <text evidence="1">The sequence shown here is derived from an EMBL/GenBank/DDBJ whole genome shotgun (WGS) entry which is preliminary data.</text>
</comment>